<evidence type="ECO:0000313" key="15">
    <source>
        <dbReference type="EMBL" id="KAG8187541.1"/>
    </source>
</evidence>
<keyword evidence="6 12" id="KW-0238">DNA-binding</keyword>
<dbReference type="AlphaFoldDB" id="A0AAV6UVK1"/>
<dbReference type="GO" id="GO:0005737">
    <property type="term" value="C:cytoplasm"/>
    <property type="evidence" value="ECO:0007669"/>
    <property type="project" value="UniProtKB-SubCell"/>
</dbReference>
<evidence type="ECO:0000256" key="1">
    <source>
        <dbReference type="ARBA" id="ARBA00004123"/>
    </source>
</evidence>
<feature type="compositionally biased region" description="Polar residues" evidence="13">
    <location>
        <begin position="90"/>
        <end position="102"/>
    </location>
</feature>
<comment type="caution">
    <text evidence="15">The sequence shown here is derived from an EMBL/GenBank/DDBJ whole genome shotgun (WGS) entry which is preliminary data.</text>
</comment>
<protein>
    <recommendedName>
        <fullName evidence="14">Fork-head domain-containing protein</fullName>
    </recommendedName>
</protein>
<comment type="subcellular location">
    <subcellularLocation>
        <location evidence="2">Cytoplasm</location>
    </subcellularLocation>
    <subcellularLocation>
        <location evidence="1 12">Nucleus</location>
    </subcellularLocation>
</comment>
<keyword evidence="16" id="KW-1185">Reference proteome</keyword>
<evidence type="ECO:0000256" key="13">
    <source>
        <dbReference type="SAM" id="MobiDB-lite"/>
    </source>
</evidence>
<keyword evidence="10" id="KW-0131">Cell cycle</keyword>
<dbReference type="Gene3D" id="1.10.10.10">
    <property type="entry name" value="Winged helix-like DNA-binding domain superfamily/Winged helix DNA-binding domain"/>
    <property type="match status" value="1"/>
</dbReference>
<evidence type="ECO:0000256" key="11">
    <source>
        <dbReference type="ARBA" id="ARBA00038846"/>
    </source>
</evidence>
<feature type="domain" description="Fork-head" evidence="14">
    <location>
        <begin position="1"/>
        <end position="64"/>
    </location>
</feature>
<evidence type="ECO:0000256" key="9">
    <source>
        <dbReference type="ARBA" id="ARBA00023242"/>
    </source>
</evidence>
<dbReference type="Pfam" id="PF00250">
    <property type="entry name" value="Forkhead"/>
    <property type="match status" value="1"/>
</dbReference>
<evidence type="ECO:0000256" key="12">
    <source>
        <dbReference type="PROSITE-ProRule" id="PRU00089"/>
    </source>
</evidence>
<keyword evidence="5" id="KW-0805">Transcription regulation</keyword>
<evidence type="ECO:0000256" key="10">
    <source>
        <dbReference type="ARBA" id="ARBA00023306"/>
    </source>
</evidence>
<sequence length="477" mass="52710">MYARRKRVDPYNPPCNGCSPLNSIRHNLSLHNRFMRVQNEGTGKSSWWMINPDAKPGKAARRRATSMETQKYEKKRGRVKKKVEALRNGATPSPSSSVQSEGQDLFPESPPLHHSFQLSPDFRPRASSNASSCGGRLSPIPAVESDMHESDMPPLSPIPWNGELPHLSYDGANVASGGTMDRFTTDHLVKSLTESMKLRNGSGGDPDGSFARLTDCAVKPVSTNRPTQQQLGSGGGYTLGYASQYGSNGNVVHTATEYRPPSYQQQNSPDPMGAVVKRSSPSQQQQQQQVIETVNGRPYTLTRLGSIGNHLQQQQSQQQQLDSMQSYRLPSFMDSIDPLRSNGSQQQTMFKDLNGQQSMLNGLQTMNGTIFNKDITIKEERLSPILQQQTSAPAPSYHQHMMQQHQQHGGLLYNPFPQDLDFEPLPGGLECDVDQVIRHELSVDGNLDFNFDPSQVNGSNAGAQHAVITSSSRSWVH</sequence>
<feature type="DNA-binding region" description="Fork-head" evidence="12">
    <location>
        <begin position="1"/>
        <end position="64"/>
    </location>
</feature>
<dbReference type="Pfam" id="PF16676">
    <property type="entry name" value="FOXO-TAD"/>
    <property type="match status" value="1"/>
</dbReference>
<dbReference type="InterPro" id="IPR001766">
    <property type="entry name" value="Fork_head_dom"/>
</dbReference>
<dbReference type="SUPFAM" id="SSF46785">
    <property type="entry name" value="Winged helix' DNA-binding domain"/>
    <property type="match status" value="1"/>
</dbReference>
<evidence type="ECO:0000256" key="2">
    <source>
        <dbReference type="ARBA" id="ARBA00004496"/>
    </source>
</evidence>
<keyword evidence="7" id="KW-0010">Activator</keyword>
<evidence type="ECO:0000313" key="16">
    <source>
        <dbReference type="Proteomes" id="UP000827092"/>
    </source>
</evidence>
<gene>
    <name evidence="15" type="ORF">JTE90_008428</name>
</gene>
<dbReference type="InterPro" id="IPR036390">
    <property type="entry name" value="WH_DNA-bd_sf"/>
</dbReference>
<keyword evidence="9 12" id="KW-0539">Nucleus</keyword>
<organism evidence="15 16">
    <name type="scientific">Oedothorax gibbosus</name>
    <dbReference type="NCBI Taxonomy" id="931172"/>
    <lineage>
        <taxon>Eukaryota</taxon>
        <taxon>Metazoa</taxon>
        <taxon>Ecdysozoa</taxon>
        <taxon>Arthropoda</taxon>
        <taxon>Chelicerata</taxon>
        <taxon>Arachnida</taxon>
        <taxon>Araneae</taxon>
        <taxon>Araneomorphae</taxon>
        <taxon>Entelegynae</taxon>
        <taxon>Araneoidea</taxon>
        <taxon>Linyphiidae</taxon>
        <taxon>Erigoninae</taxon>
        <taxon>Oedothorax</taxon>
    </lineage>
</organism>
<keyword evidence="3" id="KW-0217">Developmental protein</keyword>
<proteinExistence type="predicted"/>
<name>A0AAV6UVK1_9ARAC</name>
<feature type="region of interest" description="Disordered" evidence="13">
    <location>
        <begin position="458"/>
        <end position="477"/>
    </location>
</feature>
<keyword evidence="8" id="KW-0804">Transcription</keyword>
<dbReference type="Proteomes" id="UP000827092">
    <property type="component" value="Unassembled WGS sequence"/>
</dbReference>
<dbReference type="GO" id="GO:0000978">
    <property type="term" value="F:RNA polymerase II cis-regulatory region sequence-specific DNA binding"/>
    <property type="evidence" value="ECO:0007669"/>
    <property type="project" value="TreeGrafter"/>
</dbReference>
<comment type="subunit">
    <text evidence="11">Interacts with melt.</text>
</comment>
<feature type="region of interest" description="Disordered" evidence="13">
    <location>
        <begin position="260"/>
        <end position="286"/>
    </location>
</feature>
<feature type="region of interest" description="Disordered" evidence="13">
    <location>
        <begin position="47"/>
        <end position="152"/>
    </location>
</feature>
<evidence type="ECO:0000256" key="5">
    <source>
        <dbReference type="ARBA" id="ARBA00023015"/>
    </source>
</evidence>
<evidence type="ECO:0000256" key="4">
    <source>
        <dbReference type="ARBA" id="ARBA00022490"/>
    </source>
</evidence>
<dbReference type="GO" id="GO:0000981">
    <property type="term" value="F:DNA-binding transcription factor activity, RNA polymerase II-specific"/>
    <property type="evidence" value="ECO:0007669"/>
    <property type="project" value="TreeGrafter"/>
</dbReference>
<dbReference type="GO" id="GO:0005634">
    <property type="term" value="C:nucleus"/>
    <property type="evidence" value="ECO:0007669"/>
    <property type="project" value="UniProtKB-SubCell"/>
</dbReference>
<dbReference type="PROSITE" id="PS50039">
    <property type="entry name" value="FORK_HEAD_3"/>
    <property type="match status" value="1"/>
</dbReference>
<evidence type="ECO:0000256" key="3">
    <source>
        <dbReference type="ARBA" id="ARBA00022473"/>
    </source>
</evidence>
<reference evidence="15 16" key="1">
    <citation type="journal article" date="2022" name="Nat. Ecol. Evol.">
        <title>A masculinizing supergene underlies an exaggerated male reproductive morph in a spider.</title>
        <authorList>
            <person name="Hendrickx F."/>
            <person name="De Corte Z."/>
            <person name="Sonet G."/>
            <person name="Van Belleghem S.M."/>
            <person name="Kostlbacher S."/>
            <person name="Vangestel C."/>
        </authorList>
    </citation>
    <scope>NUCLEOTIDE SEQUENCE [LARGE SCALE GENOMIC DNA]</scope>
    <source>
        <strain evidence="15">W744_W776</strain>
    </source>
</reference>
<dbReference type="PANTHER" id="PTHR45767">
    <property type="entry name" value="FORKHEAD BOX PROTEIN O"/>
    <property type="match status" value="1"/>
</dbReference>
<accession>A0AAV6UVK1</accession>
<dbReference type="InterPro" id="IPR032067">
    <property type="entry name" value="FOXO-TAD"/>
</dbReference>
<evidence type="ECO:0000256" key="7">
    <source>
        <dbReference type="ARBA" id="ARBA00023159"/>
    </source>
</evidence>
<dbReference type="EMBL" id="JAFNEN010000268">
    <property type="protein sequence ID" value="KAG8187541.1"/>
    <property type="molecule type" value="Genomic_DNA"/>
</dbReference>
<evidence type="ECO:0000256" key="6">
    <source>
        <dbReference type="ARBA" id="ARBA00023125"/>
    </source>
</evidence>
<dbReference type="PANTHER" id="PTHR45767:SF2">
    <property type="entry name" value="FORKHEAD BOX PROTEIN O"/>
    <property type="match status" value="1"/>
</dbReference>
<dbReference type="SMART" id="SM00339">
    <property type="entry name" value="FH"/>
    <property type="match status" value="1"/>
</dbReference>
<evidence type="ECO:0000256" key="8">
    <source>
        <dbReference type="ARBA" id="ARBA00023163"/>
    </source>
</evidence>
<dbReference type="InterPro" id="IPR036388">
    <property type="entry name" value="WH-like_DNA-bd_sf"/>
</dbReference>
<keyword evidence="4" id="KW-0963">Cytoplasm</keyword>
<evidence type="ECO:0000259" key="14">
    <source>
        <dbReference type="PROSITE" id="PS50039"/>
    </source>
</evidence>